<evidence type="ECO:0000256" key="2">
    <source>
        <dbReference type="ARBA" id="ARBA00002923"/>
    </source>
</evidence>
<dbReference type="PANTHER" id="PTHR33694:SF1">
    <property type="entry name" value="UDP-3-O-ACYL-N-ACETYLGLUCOSAMINE DEACETYLASE 1, MITOCHONDRIAL-RELATED"/>
    <property type="match status" value="1"/>
</dbReference>
<dbReference type="Pfam" id="PF03331">
    <property type="entry name" value="LpxC"/>
    <property type="match status" value="1"/>
</dbReference>
<comment type="pathway">
    <text evidence="3">Glycolipid biosynthesis; lipid IV(A) biosynthesis; lipid IV(A) from (3R)-3-hydroxytetradecanoyl-[acyl-carrier-protein] and UDP-N-acetyl-alpha-D-glucosamine: step 2/6.</text>
</comment>
<keyword evidence="10" id="KW-0443">Lipid metabolism</keyword>
<reference evidence="13 14" key="1">
    <citation type="submission" date="2019-03" db="EMBL/GenBank/DDBJ databases">
        <title>Deep-cultivation of Planctomycetes and their phenomic and genomic characterization uncovers novel biology.</title>
        <authorList>
            <person name="Wiegand S."/>
            <person name="Jogler M."/>
            <person name="Boedeker C."/>
            <person name="Pinto D."/>
            <person name="Vollmers J."/>
            <person name="Rivas-Marin E."/>
            <person name="Kohn T."/>
            <person name="Peeters S.H."/>
            <person name="Heuer A."/>
            <person name="Rast P."/>
            <person name="Oberbeckmann S."/>
            <person name="Bunk B."/>
            <person name="Jeske O."/>
            <person name="Meyerdierks A."/>
            <person name="Storesund J.E."/>
            <person name="Kallscheuer N."/>
            <person name="Luecker S."/>
            <person name="Lage O.M."/>
            <person name="Pohl T."/>
            <person name="Merkel B.J."/>
            <person name="Hornburger P."/>
            <person name="Mueller R.-W."/>
            <person name="Bruemmer F."/>
            <person name="Labrenz M."/>
            <person name="Spormann A.M."/>
            <person name="Op den Camp H."/>
            <person name="Overmann J."/>
            <person name="Amann R."/>
            <person name="Jetten M.S.M."/>
            <person name="Mascher T."/>
            <person name="Medema M.H."/>
            <person name="Devos D.P."/>
            <person name="Kaster A.-K."/>
            <person name="Ovreas L."/>
            <person name="Rohde M."/>
            <person name="Galperin M.Y."/>
            <person name="Jogler C."/>
        </authorList>
    </citation>
    <scope>NUCLEOTIDE SEQUENCE [LARGE SCALE GENOMIC DNA]</scope>
    <source>
        <strain evidence="13 14">Enr13</strain>
    </source>
</reference>
<keyword evidence="5" id="KW-0444">Lipid biosynthesis</keyword>
<dbReference type="Proteomes" id="UP000319004">
    <property type="component" value="Chromosome"/>
</dbReference>
<dbReference type="RefSeq" id="WP_145390010.1">
    <property type="nucleotide sequence ID" value="NZ_CP037423.1"/>
</dbReference>
<keyword evidence="8 13" id="KW-0378">Hydrolase</keyword>
<dbReference type="EC" id="3.5.1.108" evidence="4 12"/>
<dbReference type="GO" id="GO:0103117">
    <property type="term" value="F:UDP-3-O-acyl-N-acetylglucosamine deacetylase activity"/>
    <property type="evidence" value="ECO:0007669"/>
    <property type="project" value="UniProtKB-UniRule"/>
</dbReference>
<dbReference type="GO" id="GO:0016020">
    <property type="term" value="C:membrane"/>
    <property type="evidence" value="ECO:0007669"/>
    <property type="project" value="GOC"/>
</dbReference>
<evidence type="ECO:0000256" key="1">
    <source>
        <dbReference type="ARBA" id="ARBA00001947"/>
    </source>
</evidence>
<keyword evidence="14" id="KW-1185">Reference proteome</keyword>
<gene>
    <name evidence="13" type="primary">lpxC</name>
    <name evidence="13" type="ORF">Enr13x_56350</name>
</gene>
<dbReference type="InterPro" id="IPR011334">
    <property type="entry name" value="UDP-acyl_GlcNac_deAcase_C"/>
</dbReference>
<dbReference type="InterPro" id="IPR020568">
    <property type="entry name" value="Ribosomal_Su5_D2-typ_SF"/>
</dbReference>
<evidence type="ECO:0000256" key="7">
    <source>
        <dbReference type="ARBA" id="ARBA00022723"/>
    </source>
</evidence>
<dbReference type="Gene3D" id="3.30.230.20">
    <property type="entry name" value="lpxc deacetylase, domain 1"/>
    <property type="match status" value="1"/>
</dbReference>
<dbReference type="PANTHER" id="PTHR33694">
    <property type="entry name" value="UDP-3-O-ACYL-N-ACETYLGLUCOSAMINE DEACETYLASE 1, MITOCHONDRIAL-RELATED"/>
    <property type="match status" value="1"/>
</dbReference>
<dbReference type="GO" id="GO:0046872">
    <property type="term" value="F:metal ion binding"/>
    <property type="evidence" value="ECO:0007669"/>
    <property type="project" value="UniProtKB-KW"/>
</dbReference>
<dbReference type="GO" id="GO:0009245">
    <property type="term" value="P:lipid A biosynthetic process"/>
    <property type="evidence" value="ECO:0007669"/>
    <property type="project" value="UniProtKB-UniRule"/>
</dbReference>
<comment type="catalytic activity">
    <reaction evidence="11">
        <text>a UDP-3-O-[(3R)-3-hydroxyacyl]-N-acetyl-alpha-D-glucosamine + H2O = a UDP-3-O-[(3R)-3-hydroxyacyl]-alpha-D-glucosamine + acetate</text>
        <dbReference type="Rhea" id="RHEA:67816"/>
        <dbReference type="ChEBI" id="CHEBI:15377"/>
        <dbReference type="ChEBI" id="CHEBI:30089"/>
        <dbReference type="ChEBI" id="CHEBI:137740"/>
        <dbReference type="ChEBI" id="CHEBI:173225"/>
        <dbReference type="EC" id="3.5.1.108"/>
    </reaction>
</comment>
<evidence type="ECO:0000256" key="9">
    <source>
        <dbReference type="ARBA" id="ARBA00022833"/>
    </source>
</evidence>
<evidence type="ECO:0000256" key="12">
    <source>
        <dbReference type="NCBIfam" id="TIGR00325"/>
    </source>
</evidence>
<dbReference type="AlphaFoldDB" id="A0A518HY24"/>
<evidence type="ECO:0000256" key="5">
    <source>
        <dbReference type="ARBA" id="ARBA00022516"/>
    </source>
</evidence>
<evidence type="ECO:0000256" key="11">
    <source>
        <dbReference type="ARBA" id="ARBA00024535"/>
    </source>
</evidence>
<keyword evidence="7" id="KW-0479">Metal-binding</keyword>
<organism evidence="13 14">
    <name type="scientific">Stieleria neptunia</name>
    <dbReference type="NCBI Taxonomy" id="2527979"/>
    <lineage>
        <taxon>Bacteria</taxon>
        <taxon>Pseudomonadati</taxon>
        <taxon>Planctomycetota</taxon>
        <taxon>Planctomycetia</taxon>
        <taxon>Pirellulales</taxon>
        <taxon>Pirellulaceae</taxon>
        <taxon>Stieleria</taxon>
    </lineage>
</organism>
<keyword evidence="9" id="KW-0862">Zinc</keyword>
<evidence type="ECO:0000256" key="8">
    <source>
        <dbReference type="ARBA" id="ARBA00022801"/>
    </source>
</evidence>
<evidence type="ECO:0000256" key="3">
    <source>
        <dbReference type="ARBA" id="ARBA00005002"/>
    </source>
</evidence>
<evidence type="ECO:0000313" key="14">
    <source>
        <dbReference type="Proteomes" id="UP000319004"/>
    </source>
</evidence>
<dbReference type="EMBL" id="CP037423">
    <property type="protein sequence ID" value="QDV45756.1"/>
    <property type="molecule type" value="Genomic_DNA"/>
</dbReference>
<dbReference type="SUPFAM" id="SSF54211">
    <property type="entry name" value="Ribosomal protein S5 domain 2-like"/>
    <property type="match status" value="2"/>
</dbReference>
<dbReference type="InterPro" id="IPR015870">
    <property type="entry name" value="UDP-acyl_N-AcGlcN_deAcase_N"/>
</dbReference>
<accession>A0A518HY24</accession>
<comment type="function">
    <text evidence="2">Catalyzes the hydrolysis of UDP-3-O-myristoyl-N-acetylglucosamine to form UDP-3-O-myristoylglucosamine and acetate, the committed step in lipid A biosynthesis.</text>
</comment>
<evidence type="ECO:0000256" key="10">
    <source>
        <dbReference type="ARBA" id="ARBA00023098"/>
    </source>
</evidence>
<name>A0A518HY24_9BACT</name>
<evidence type="ECO:0000256" key="4">
    <source>
        <dbReference type="ARBA" id="ARBA00012745"/>
    </source>
</evidence>
<dbReference type="UniPathway" id="UPA00359">
    <property type="reaction ID" value="UER00478"/>
</dbReference>
<evidence type="ECO:0000256" key="6">
    <source>
        <dbReference type="ARBA" id="ARBA00022556"/>
    </source>
</evidence>
<protein>
    <recommendedName>
        <fullName evidence="4 12">UDP-3-O-acyl-N-acetylglucosamine deacetylase</fullName>
        <ecNumber evidence="4 12">3.5.1.108</ecNumber>
    </recommendedName>
</protein>
<evidence type="ECO:0000313" key="13">
    <source>
        <dbReference type="EMBL" id="QDV45756.1"/>
    </source>
</evidence>
<dbReference type="NCBIfam" id="TIGR00325">
    <property type="entry name" value="lpxC"/>
    <property type="match status" value="1"/>
</dbReference>
<dbReference type="Gene3D" id="3.30.1700.10">
    <property type="entry name" value="lpxc deacetylase, domain 2"/>
    <property type="match status" value="1"/>
</dbReference>
<dbReference type="InterPro" id="IPR004463">
    <property type="entry name" value="UDP-acyl_GlcNac_deAcase"/>
</dbReference>
<comment type="cofactor">
    <cofactor evidence="1">
        <name>Zn(2+)</name>
        <dbReference type="ChEBI" id="CHEBI:29105"/>
    </cofactor>
</comment>
<keyword evidence="6" id="KW-0441">Lipid A biosynthesis</keyword>
<dbReference type="OrthoDB" id="9772788at2"/>
<proteinExistence type="predicted"/>
<dbReference type="KEGG" id="snep:Enr13x_56350"/>
<sequence length="300" mass="32675">MKLSRNQHSIASSCRLSGRGYWTAKKVEVAIHPAPVNTGVQLVRTDLPGHPSCPAHVSRRTDAQLRTNVAQDDAKFEMIEHLMAALYAMEIDNCIVEINGCELPGLDGSSKPFIDALATAGLVIQAGERRRLVIDQVITLREGSSWISAAPVPTGVSHFGYQLVFDQEGEISNQCYGFACTPTRFSRDVAPARTFVTESQAKALHARGVAQHVSYEDLLVFGADGPIDNSIRFKNECARHKALDLVGDLALVGVELVGKFISYRGGHRLNGRMAQALHDLAVQSQSRSQVGCFSDRRHAA</sequence>